<evidence type="ECO:0000256" key="2">
    <source>
        <dbReference type="ARBA" id="ARBA00005046"/>
    </source>
</evidence>
<keyword evidence="5" id="KW-0456">Lyase</keyword>
<keyword evidence="4" id="KW-0501">Molybdenum cofactor biosynthesis</keyword>
<comment type="catalytic activity">
    <reaction evidence="1">
        <text>(8S)-3',8-cyclo-7,8-dihydroguanosine 5'-triphosphate = cyclic pyranopterin phosphate + diphosphate</text>
        <dbReference type="Rhea" id="RHEA:49580"/>
        <dbReference type="ChEBI" id="CHEBI:33019"/>
        <dbReference type="ChEBI" id="CHEBI:59648"/>
        <dbReference type="ChEBI" id="CHEBI:131766"/>
        <dbReference type="EC" id="4.6.1.17"/>
    </reaction>
</comment>
<evidence type="ECO:0000313" key="9">
    <source>
        <dbReference type="Proteomes" id="UP001515480"/>
    </source>
</evidence>
<evidence type="ECO:0000256" key="5">
    <source>
        <dbReference type="ARBA" id="ARBA00023239"/>
    </source>
</evidence>
<name>A0AB34J8G8_PRYPA</name>
<comment type="caution">
    <text evidence="8">The sequence shown here is derived from an EMBL/GenBank/DDBJ whole genome shotgun (WGS) entry which is preliminary data.</text>
</comment>
<evidence type="ECO:0000313" key="8">
    <source>
        <dbReference type="EMBL" id="KAL1514869.1"/>
    </source>
</evidence>
<sequence>MASLLRALPRRAAAPQLTPSPAAPRLLPRPRVSPAAHPSSSLSAPRLSHLDARGDAAMVDTTPKHSSARTARAAATVRLGAAAFAALDETANAKGSVLVVARIAGIMAAKRTAELLPLCHPLSLSHVAVTLRGDAERHEVHIEASASCVGATGVEMEALTAASVAALTVYDMCKAASKAIVISDVRLLEKTGGRSGVYRAESA</sequence>
<evidence type="ECO:0000256" key="6">
    <source>
        <dbReference type="SAM" id="MobiDB-lite"/>
    </source>
</evidence>
<dbReference type="NCBIfam" id="NF006870">
    <property type="entry name" value="PRK09364.1"/>
    <property type="match status" value="1"/>
</dbReference>
<dbReference type="HAMAP" id="MF_01224_B">
    <property type="entry name" value="MoaC_B"/>
    <property type="match status" value="1"/>
</dbReference>
<dbReference type="PANTHER" id="PTHR22960">
    <property type="entry name" value="MOLYBDOPTERIN COFACTOR SYNTHESIS PROTEIN A"/>
    <property type="match status" value="1"/>
</dbReference>
<evidence type="ECO:0000259" key="7">
    <source>
        <dbReference type="Pfam" id="PF01967"/>
    </source>
</evidence>
<gene>
    <name evidence="8" type="ORF">AB1Y20_003952</name>
</gene>
<dbReference type="Pfam" id="PF01967">
    <property type="entry name" value="MoaC"/>
    <property type="match status" value="1"/>
</dbReference>
<dbReference type="InterPro" id="IPR023045">
    <property type="entry name" value="MoaC"/>
</dbReference>
<dbReference type="Proteomes" id="UP001515480">
    <property type="component" value="Unassembled WGS sequence"/>
</dbReference>
<comment type="pathway">
    <text evidence="2">Cofactor biosynthesis; molybdopterin biosynthesis.</text>
</comment>
<evidence type="ECO:0000256" key="1">
    <source>
        <dbReference type="ARBA" id="ARBA00001637"/>
    </source>
</evidence>
<proteinExistence type="inferred from homology"/>
<keyword evidence="9" id="KW-1185">Reference proteome</keyword>
<dbReference type="InterPro" id="IPR002820">
    <property type="entry name" value="Mopterin_CF_biosynth-C_dom"/>
</dbReference>
<protein>
    <recommendedName>
        <fullName evidence="3">cyclic pyranopterin monophosphate synthase</fullName>
        <ecNumber evidence="3">4.6.1.17</ecNumber>
    </recommendedName>
</protein>
<dbReference type="SUPFAM" id="SSF55040">
    <property type="entry name" value="Molybdenum cofactor biosynthesis protein C, MoaC"/>
    <property type="match status" value="1"/>
</dbReference>
<feature type="domain" description="Molybdopterin cofactor biosynthesis C (MoaC)" evidence="7">
    <location>
        <begin position="58"/>
        <end position="193"/>
    </location>
</feature>
<organism evidence="8 9">
    <name type="scientific">Prymnesium parvum</name>
    <name type="common">Toxic golden alga</name>
    <dbReference type="NCBI Taxonomy" id="97485"/>
    <lineage>
        <taxon>Eukaryota</taxon>
        <taxon>Haptista</taxon>
        <taxon>Haptophyta</taxon>
        <taxon>Prymnesiophyceae</taxon>
        <taxon>Prymnesiales</taxon>
        <taxon>Prymnesiaceae</taxon>
        <taxon>Prymnesium</taxon>
    </lineage>
</organism>
<dbReference type="EMBL" id="JBGBPQ010000012">
    <property type="protein sequence ID" value="KAL1514869.1"/>
    <property type="molecule type" value="Genomic_DNA"/>
</dbReference>
<evidence type="ECO:0000256" key="4">
    <source>
        <dbReference type="ARBA" id="ARBA00023150"/>
    </source>
</evidence>
<dbReference type="InterPro" id="IPR047594">
    <property type="entry name" value="MoaC_bact/euk"/>
</dbReference>
<dbReference type="CDD" id="cd01420">
    <property type="entry name" value="MoaC_PE"/>
    <property type="match status" value="1"/>
</dbReference>
<dbReference type="NCBIfam" id="TIGR00581">
    <property type="entry name" value="moaC"/>
    <property type="match status" value="1"/>
</dbReference>
<dbReference type="InterPro" id="IPR036522">
    <property type="entry name" value="MoaC_sf"/>
</dbReference>
<dbReference type="EC" id="4.6.1.17" evidence="3"/>
<dbReference type="PANTHER" id="PTHR22960:SF29">
    <property type="entry name" value="CYCLIC PYRANOPTERIN MONOPHOSPHATE SYNTHASE"/>
    <property type="match status" value="1"/>
</dbReference>
<dbReference type="GO" id="GO:0061799">
    <property type="term" value="F:cyclic pyranopterin monophosphate synthase activity"/>
    <property type="evidence" value="ECO:0007669"/>
    <property type="project" value="UniProtKB-EC"/>
</dbReference>
<dbReference type="GO" id="GO:0006777">
    <property type="term" value="P:Mo-molybdopterin cofactor biosynthetic process"/>
    <property type="evidence" value="ECO:0007669"/>
    <property type="project" value="UniProtKB-KW"/>
</dbReference>
<feature type="region of interest" description="Disordered" evidence="6">
    <location>
        <begin position="7"/>
        <end position="47"/>
    </location>
</feature>
<dbReference type="InterPro" id="IPR050105">
    <property type="entry name" value="MoCo_biosynth_MoaA/MoaC"/>
</dbReference>
<dbReference type="AlphaFoldDB" id="A0AB34J8G8"/>
<dbReference type="Gene3D" id="3.30.70.640">
    <property type="entry name" value="Molybdopterin cofactor biosynthesis C (MoaC) domain"/>
    <property type="match status" value="1"/>
</dbReference>
<evidence type="ECO:0000256" key="3">
    <source>
        <dbReference type="ARBA" id="ARBA00012575"/>
    </source>
</evidence>
<reference evidence="8 9" key="1">
    <citation type="journal article" date="2024" name="Science">
        <title>Giant polyketide synthase enzymes in the biosynthesis of giant marine polyether toxins.</title>
        <authorList>
            <person name="Fallon T.R."/>
            <person name="Shende V.V."/>
            <person name="Wierzbicki I.H."/>
            <person name="Pendleton A.L."/>
            <person name="Watervoot N.F."/>
            <person name="Auber R.P."/>
            <person name="Gonzalez D.J."/>
            <person name="Wisecaver J.H."/>
            <person name="Moore B.S."/>
        </authorList>
    </citation>
    <scope>NUCLEOTIDE SEQUENCE [LARGE SCALE GENOMIC DNA]</scope>
    <source>
        <strain evidence="8 9">12B1</strain>
    </source>
</reference>
<accession>A0AB34J8G8</accession>